<feature type="domain" description="PiggyBac transposable element-derived protein" evidence="1">
    <location>
        <begin position="3"/>
        <end position="49"/>
    </location>
</feature>
<name>A0A8B8A0E9_ACAPL</name>
<gene>
    <name evidence="3" type="primary">LOC110990504</name>
</gene>
<dbReference type="OrthoDB" id="6782675at2759"/>
<feature type="non-terminal residue" evidence="3">
    <location>
        <position position="310"/>
    </location>
</feature>
<proteinExistence type="predicted"/>
<evidence type="ECO:0000259" key="1">
    <source>
        <dbReference type="Pfam" id="PF13843"/>
    </source>
</evidence>
<dbReference type="Pfam" id="PF13843">
    <property type="entry name" value="DDE_Tnp_1_7"/>
    <property type="match status" value="1"/>
</dbReference>
<dbReference type="Proteomes" id="UP000694845">
    <property type="component" value="Unplaced"/>
</dbReference>
<reference evidence="3" key="1">
    <citation type="submission" date="2025-08" db="UniProtKB">
        <authorList>
            <consortium name="RefSeq"/>
        </authorList>
    </citation>
    <scope>IDENTIFICATION</scope>
</reference>
<organism evidence="2 3">
    <name type="scientific">Acanthaster planci</name>
    <name type="common">Crown-of-thorns starfish</name>
    <dbReference type="NCBI Taxonomy" id="133434"/>
    <lineage>
        <taxon>Eukaryota</taxon>
        <taxon>Metazoa</taxon>
        <taxon>Echinodermata</taxon>
        <taxon>Eleutherozoa</taxon>
        <taxon>Asterozoa</taxon>
        <taxon>Asteroidea</taxon>
        <taxon>Valvatacea</taxon>
        <taxon>Valvatida</taxon>
        <taxon>Acanthasteridae</taxon>
        <taxon>Acanthaster</taxon>
    </lineage>
</organism>
<protein>
    <submittedName>
        <fullName evidence="3">Uncharacterized protein LOC110990504</fullName>
    </submittedName>
</protein>
<dbReference type="RefSeq" id="XP_022111233.1">
    <property type="nucleotide sequence ID" value="XM_022255541.1"/>
</dbReference>
<dbReference type="AlphaFoldDB" id="A0A8B8A0E9"/>
<sequence>MSLFPSVMPRDRFLAIRQSLHFNDNTAMPEDCADRLFKVRPVIDHLVQKKKFNVVGTVMANRKRMLKDLQSVMLKQGKTEFQSADLGVSSSLLAVSTFSEADRARLTQHIDRRCRREFEKCKARQLAKFQDLTEESSARHTTQRPIESAVDTSKWVVNLSARTLTTVETSLLGKGFNFTVTPDHVPATEIVASVETTLKRLDPETADVVRREVNASLRRARPPRSNINREQRIALKALRQDRSIVILPANKGRASVILDTHTYRDKMDELISTGPYRKLAKDPTDRLCRMITAQLFALNKSGDLDDATYR</sequence>
<dbReference type="GeneID" id="110990504"/>
<dbReference type="OMA" id="MPEDCAD"/>
<evidence type="ECO:0000313" key="2">
    <source>
        <dbReference type="Proteomes" id="UP000694845"/>
    </source>
</evidence>
<accession>A0A8B8A0E9</accession>
<dbReference type="KEGG" id="aplc:110990504"/>
<evidence type="ECO:0000313" key="3">
    <source>
        <dbReference type="RefSeq" id="XP_022111233.1"/>
    </source>
</evidence>
<dbReference type="InterPro" id="IPR029526">
    <property type="entry name" value="PGBD"/>
</dbReference>
<keyword evidence="2" id="KW-1185">Reference proteome</keyword>